<accession>A0A8S5LXL9</accession>
<dbReference type="EMBL" id="BK014765">
    <property type="protein sequence ID" value="DAD74777.1"/>
    <property type="molecule type" value="Genomic_DNA"/>
</dbReference>
<sequence length="107" mass="12236">MSDLQDLRAALKNIQLLADELTDKNIGHLEDLHDEVDRIREMISPDNPENIISTLLTVREVAEMEEMTPNGVRKACASGKLKPFRTSGNDRLFDPQDVYEWSNIRNI</sequence>
<reference evidence="1" key="1">
    <citation type="journal article" date="2021" name="Proc. Natl. Acad. Sci. U.S.A.">
        <title>A Catalog of Tens of Thousands of Viruses from Human Metagenomes Reveals Hidden Associations with Chronic Diseases.</title>
        <authorList>
            <person name="Tisza M.J."/>
            <person name="Buck C.B."/>
        </authorList>
    </citation>
    <scope>NUCLEOTIDE SEQUENCE</scope>
    <source>
        <strain evidence="1">CtZPw9</strain>
    </source>
</reference>
<dbReference type="InterPro" id="IPR009061">
    <property type="entry name" value="DNA-bd_dom_put_sf"/>
</dbReference>
<protein>
    <submittedName>
        <fullName evidence="1">Helix-turn-helix domain protein</fullName>
    </submittedName>
</protein>
<evidence type="ECO:0000313" key="1">
    <source>
        <dbReference type="EMBL" id="DAD74777.1"/>
    </source>
</evidence>
<dbReference type="SUPFAM" id="SSF46955">
    <property type="entry name" value="Putative DNA-binding domain"/>
    <property type="match status" value="1"/>
</dbReference>
<name>A0A8S5LXL9_9CAUD</name>
<proteinExistence type="predicted"/>
<organism evidence="1">
    <name type="scientific">Siphoviridae sp. ctZPw9</name>
    <dbReference type="NCBI Taxonomy" id="2826383"/>
    <lineage>
        <taxon>Viruses</taxon>
        <taxon>Duplodnaviria</taxon>
        <taxon>Heunggongvirae</taxon>
        <taxon>Uroviricota</taxon>
        <taxon>Caudoviricetes</taxon>
    </lineage>
</organism>
<dbReference type="Gene3D" id="1.10.1660.10">
    <property type="match status" value="1"/>
</dbReference>